<feature type="compositionally biased region" description="Basic and acidic residues" evidence="1">
    <location>
        <begin position="115"/>
        <end position="124"/>
    </location>
</feature>
<reference evidence="2 3" key="1">
    <citation type="submission" date="2024-02" db="EMBL/GenBank/DDBJ databases">
        <title>High-quality chromosome-scale genome assembly of Pensacola bahiagrass (Paspalum notatum Flugge var. saurae).</title>
        <authorList>
            <person name="Vega J.M."/>
            <person name="Podio M."/>
            <person name="Orjuela J."/>
            <person name="Siena L.A."/>
            <person name="Pessino S.C."/>
            <person name="Combes M.C."/>
            <person name="Mariac C."/>
            <person name="Albertini E."/>
            <person name="Pupilli F."/>
            <person name="Ortiz J.P.A."/>
            <person name="Leblanc O."/>
        </authorList>
    </citation>
    <scope>NUCLEOTIDE SEQUENCE [LARGE SCALE GENOMIC DNA]</scope>
    <source>
        <strain evidence="2">R1</strain>
        <tissue evidence="2">Leaf</tissue>
    </source>
</reference>
<dbReference type="Proteomes" id="UP001341281">
    <property type="component" value="Chromosome 01"/>
</dbReference>
<feature type="compositionally biased region" description="Basic and acidic residues" evidence="1">
    <location>
        <begin position="13"/>
        <end position="31"/>
    </location>
</feature>
<evidence type="ECO:0000313" key="3">
    <source>
        <dbReference type="Proteomes" id="UP001341281"/>
    </source>
</evidence>
<feature type="region of interest" description="Disordered" evidence="1">
    <location>
        <begin position="1"/>
        <end position="145"/>
    </location>
</feature>
<evidence type="ECO:0000256" key="1">
    <source>
        <dbReference type="SAM" id="MobiDB-lite"/>
    </source>
</evidence>
<feature type="compositionally biased region" description="Low complexity" evidence="1">
    <location>
        <begin position="47"/>
        <end position="57"/>
    </location>
</feature>
<accession>A0AAQ3SED5</accession>
<dbReference type="EMBL" id="CP144745">
    <property type="protein sequence ID" value="WVZ48661.1"/>
    <property type="molecule type" value="Genomic_DNA"/>
</dbReference>
<dbReference type="AlphaFoldDB" id="A0AAQ3SED5"/>
<protein>
    <submittedName>
        <fullName evidence="2">Uncharacterized protein</fullName>
    </submittedName>
</protein>
<proteinExistence type="predicted"/>
<feature type="compositionally biased region" description="Acidic residues" evidence="1">
    <location>
        <begin position="125"/>
        <end position="136"/>
    </location>
</feature>
<sequence length="145" mass="15994">MPIQGTGRRRAVREREHDAADPSYRNGDDRSTATTTSRNREGRVAATSSRTPSSTPSRRPKGATSSRTRRPVAPRREPRARATSSSPTVAPPRPEKLSEDPDERDYFDSTPGLGDELRDDHANDGGDETDEDETDGDTSHEGRYD</sequence>
<name>A0AAQ3SED5_PASNO</name>
<gene>
    <name evidence="2" type="ORF">U9M48_000081</name>
</gene>
<feature type="compositionally biased region" description="Basic and acidic residues" evidence="1">
    <location>
        <begin position="93"/>
        <end position="107"/>
    </location>
</feature>
<keyword evidence="3" id="KW-1185">Reference proteome</keyword>
<organism evidence="2 3">
    <name type="scientific">Paspalum notatum var. saurae</name>
    <dbReference type="NCBI Taxonomy" id="547442"/>
    <lineage>
        <taxon>Eukaryota</taxon>
        <taxon>Viridiplantae</taxon>
        <taxon>Streptophyta</taxon>
        <taxon>Embryophyta</taxon>
        <taxon>Tracheophyta</taxon>
        <taxon>Spermatophyta</taxon>
        <taxon>Magnoliopsida</taxon>
        <taxon>Liliopsida</taxon>
        <taxon>Poales</taxon>
        <taxon>Poaceae</taxon>
        <taxon>PACMAD clade</taxon>
        <taxon>Panicoideae</taxon>
        <taxon>Andropogonodae</taxon>
        <taxon>Paspaleae</taxon>
        <taxon>Paspalinae</taxon>
        <taxon>Paspalum</taxon>
    </lineage>
</organism>
<evidence type="ECO:0000313" key="2">
    <source>
        <dbReference type="EMBL" id="WVZ48661.1"/>
    </source>
</evidence>